<evidence type="ECO:0000313" key="6">
    <source>
        <dbReference type="Proteomes" id="UP001295444"/>
    </source>
</evidence>
<dbReference type="PANTHER" id="PTHR13408:SF0">
    <property type="entry name" value="DNA-DIRECTED RNA POLYMERASE III SUBUNIT RPC4"/>
    <property type="match status" value="1"/>
</dbReference>
<name>A0AAD1RAD7_PELCU</name>
<evidence type="ECO:0000256" key="4">
    <source>
        <dbReference type="ARBA" id="ARBA00023242"/>
    </source>
</evidence>
<organism evidence="5 6">
    <name type="scientific">Pelobates cultripes</name>
    <name type="common">Western spadefoot toad</name>
    <dbReference type="NCBI Taxonomy" id="61616"/>
    <lineage>
        <taxon>Eukaryota</taxon>
        <taxon>Metazoa</taxon>
        <taxon>Chordata</taxon>
        <taxon>Craniata</taxon>
        <taxon>Vertebrata</taxon>
        <taxon>Euteleostomi</taxon>
        <taxon>Amphibia</taxon>
        <taxon>Batrachia</taxon>
        <taxon>Anura</taxon>
        <taxon>Pelobatoidea</taxon>
        <taxon>Pelobatidae</taxon>
        <taxon>Pelobates</taxon>
    </lineage>
</organism>
<comment type="subcellular location">
    <subcellularLocation>
        <location evidence="1">Nucleus</location>
    </subcellularLocation>
</comment>
<dbReference type="GO" id="GO:0005666">
    <property type="term" value="C:RNA polymerase III complex"/>
    <property type="evidence" value="ECO:0007669"/>
    <property type="project" value="InterPro"/>
</dbReference>
<gene>
    <name evidence="5" type="ORF">PECUL_23A018584</name>
</gene>
<dbReference type="Pfam" id="PF05132">
    <property type="entry name" value="RNA_pol_Rpc4"/>
    <property type="match status" value="1"/>
</dbReference>
<keyword evidence="4" id="KW-0539">Nucleus</keyword>
<reference evidence="5" key="1">
    <citation type="submission" date="2022-03" db="EMBL/GenBank/DDBJ databases">
        <authorList>
            <person name="Alioto T."/>
            <person name="Alioto T."/>
            <person name="Gomez Garrido J."/>
        </authorList>
    </citation>
    <scope>NUCLEOTIDE SEQUENCE</scope>
</reference>
<keyword evidence="2 5" id="KW-0240">DNA-directed RNA polymerase</keyword>
<dbReference type="Proteomes" id="UP001295444">
    <property type="component" value="Chromosome 02"/>
</dbReference>
<protein>
    <submittedName>
        <fullName evidence="5">DNA-directed RNA polymerase III subunit RPC4</fullName>
    </submittedName>
</protein>
<dbReference type="PANTHER" id="PTHR13408">
    <property type="entry name" value="DNA-DIRECTED RNA POLYMERASE III"/>
    <property type="match status" value="1"/>
</dbReference>
<dbReference type="InterPro" id="IPR007811">
    <property type="entry name" value="RPC4"/>
</dbReference>
<keyword evidence="6" id="KW-1185">Reference proteome</keyword>
<dbReference type="AlphaFoldDB" id="A0AAD1RAD7"/>
<keyword evidence="3" id="KW-0804">Transcription</keyword>
<dbReference type="GO" id="GO:0042797">
    <property type="term" value="P:tRNA transcription by RNA polymerase III"/>
    <property type="evidence" value="ECO:0007669"/>
    <property type="project" value="TreeGrafter"/>
</dbReference>
<dbReference type="GO" id="GO:0003677">
    <property type="term" value="F:DNA binding"/>
    <property type="evidence" value="ECO:0007669"/>
    <property type="project" value="InterPro"/>
</dbReference>
<sequence>MTKRPRAPREAFRDVLAIFLKDSERAMLMSATLFKGSQLPFFRDLSRQSCDDSPSVCLLGIPGAADGMETQEADDSCSLRDVSEGQIGKLVVRKSGKIQLVLGKVTLDVTMGTTCSFLQELVSVSVGEARSGEMMVLGHVQHKLVCSPDFASLLEGRHR</sequence>
<evidence type="ECO:0000313" key="5">
    <source>
        <dbReference type="EMBL" id="CAH2246304.1"/>
    </source>
</evidence>
<dbReference type="EMBL" id="OW240913">
    <property type="protein sequence ID" value="CAH2246304.1"/>
    <property type="molecule type" value="Genomic_DNA"/>
</dbReference>
<evidence type="ECO:0000256" key="3">
    <source>
        <dbReference type="ARBA" id="ARBA00023163"/>
    </source>
</evidence>
<evidence type="ECO:0000256" key="2">
    <source>
        <dbReference type="ARBA" id="ARBA00022478"/>
    </source>
</evidence>
<accession>A0AAD1RAD7</accession>
<evidence type="ECO:0000256" key="1">
    <source>
        <dbReference type="ARBA" id="ARBA00004123"/>
    </source>
</evidence>
<proteinExistence type="predicted"/>